<dbReference type="GeneID" id="32474208"/>
<dbReference type="RefSeq" id="WP_044568790.1">
    <property type="nucleotide sequence ID" value="NZ_BAABDR010000049.1"/>
</dbReference>
<evidence type="ECO:0000313" key="8">
    <source>
        <dbReference type="Proteomes" id="UP000756710"/>
    </source>
</evidence>
<proteinExistence type="inferred from homology"/>
<dbReference type="Pfam" id="PF03466">
    <property type="entry name" value="LysR_substrate"/>
    <property type="match status" value="1"/>
</dbReference>
<dbReference type="Gene3D" id="1.10.10.10">
    <property type="entry name" value="Winged helix-like DNA-binding domain superfamily/Winged helix DNA-binding domain"/>
    <property type="match status" value="1"/>
</dbReference>
<evidence type="ECO:0000256" key="3">
    <source>
        <dbReference type="ARBA" id="ARBA00023125"/>
    </source>
</evidence>
<protein>
    <submittedName>
        <fullName evidence="7">DNA-binding transcriptional LysR family regulator</fullName>
    </submittedName>
    <submittedName>
        <fullName evidence="6">Transcriptional regulator, LysR family</fullName>
    </submittedName>
</protein>
<dbReference type="InterPro" id="IPR005119">
    <property type="entry name" value="LysR_subst-bd"/>
</dbReference>
<reference evidence="6" key="1">
    <citation type="submission" date="2014-05" db="EMBL/GenBank/DDBJ databases">
        <authorList>
            <person name="Horn Fabian"/>
        </authorList>
    </citation>
    <scope>NUCLEOTIDE SEQUENCE</scope>
</reference>
<reference evidence="7 8" key="2">
    <citation type="submission" date="2021-03" db="EMBL/GenBank/DDBJ databases">
        <title>Genomic Encyclopedia of Type Strains, Phase IV (KMG-IV): sequencing the most valuable type-strain genomes for metagenomic binning, comparative biology and taxonomic classification.</title>
        <authorList>
            <person name="Goeker M."/>
        </authorList>
    </citation>
    <scope>NUCLEOTIDE SEQUENCE [LARGE SCALE GENOMIC DNA]</scope>
    <source>
        <strain evidence="7 8">DSM 41954</strain>
    </source>
</reference>
<evidence type="ECO:0000259" key="5">
    <source>
        <dbReference type="PROSITE" id="PS50931"/>
    </source>
</evidence>
<evidence type="ECO:0000256" key="4">
    <source>
        <dbReference type="ARBA" id="ARBA00023163"/>
    </source>
</evidence>
<dbReference type="AlphaFoldDB" id="A0A060ZHX5"/>
<dbReference type="PANTHER" id="PTHR30346:SF0">
    <property type="entry name" value="HCA OPERON TRANSCRIPTIONAL ACTIVATOR HCAR"/>
    <property type="match status" value="1"/>
</dbReference>
<keyword evidence="2" id="KW-0805">Transcription regulation</keyword>
<keyword evidence="4" id="KW-0804">Transcription</keyword>
<dbReference type="PROSITE" id="PS50931">
    <property type="entry name" value="HTH_LYSR"/>
    <property type="match status" value="1"/>
</dbReference>
<dbReference type="Gene3D" id="3.40.190.10">
    <property type="entry name" value="Periplasmic binding protein-like II"/>
    <property type="match status" value="2"/>
</dbReference>
<dbReference type="GO" id="GO:0032993">
    <property type="term" value="C:protein-DNA complex"/>
    <property type="evidence" value="ECO:0007669"/>
    <property type="project" value="TreeGrafter"/>
</dbReference>
<accession>A0A060ZHX5</accession>
<dbReference type="HOGENOM" id="CLU_039613_6_4_11"/>
<organism evidence="6">
    <name type="scientific">Streptomyces iranensis</name>
    <dbReference type="NCBI Taxonomy" id="576784"/>
    <lineage>
        <taxon>Bacteria</taxon>
        <taxon>Bacillati</taxon>
        <taxon>Actinomycetota</taxon>
        <taxon>Actinomycetes</taxon>
        <taxon>Kitasatosporales</taxon>
        <taxon>Streptomycetaceae</taxon>
        <taxon>Streptomyces</taxon>
        <taxon>Streptomyces violaceusniger group</taxon>
    </lineage>
</organism>
<evidence type="ECO:0000256" key="1">
    <source>
        <dbReference type="ARBA" id="ARBA00009437"/>
    </source>
</evidence>
<dbReference type="FunFam" id="1.10.10.10:FF:000001">
    <property type="entry name" value="LysR family transcriptional regulator"/>
    <property type="match status" value="1"/>
</dbReference>
<dbReference type="GO" id="GO:0003677">
    <property type="term" value="F:DNA binding"/>
    <property type="evidence" value="ECO:0007669"/>
    <property type="project" value="UniProtKB-KW"/>
</dbReference>
<dbReference type="EMBL" id="LK022848">
    <property type="protein sequence ID" value="CDR05394.1"/>
    <property type="molecule type" value="Genomic_DNA"/>
</dbReference>
<evidence type="ECO:0000313" key="6">
    <source>
        <dbReference type="EMBL" id="CDR05394.1"/>
    </source>
</evidence>
<dbReference type="EMBL" id="JAGGLR010000005">
    <property type="protein sequence ID" value="MBP2061322.1"/>
    <property type="molecule type" value="Genomic_DNA"/>
</dbReference>
<dbReference type="Pfam" id="PF00126">
    <property type="entry name" value="HTH_1"/>
    <property type="match status" value="1"/>
</dbReference>
<dbReference type="GO" id="GO:0003700">
    <property type="term" value="F:DNA-binding transcription factor activity"/>
    <property type="evidence" value="ECO:0007669"/>
    <property type="project" value="InterPro"/>
</dbReference>
<keyword evidence="8" id="KW-1185">Reference proteome</keyword>
<feature type="domain" description="HTH lysR-type" evidence="5">
    <location>
        <begin position="1"/>
        <end position="58"/>
    </location>
</feature>
<evidence type="ECO:0000313" key="7">
    <source>
        <dbReference type="EMBL" id="MBP2061322.1"/>
    </source>
</evidence>
<dbReference type="SUPFAM" id="SSF46785">
    <property type="entry name" value="Winged helix' DNA-binding domain"/>
    <property type="match status" value="1"/>
</dbReference>
<keyword evidence="3 7" id="KW-0238">DNA-binding</keyword>
<dbReference type="InterPro" id="IPR000847">
    <property type="entry name" value="LysR_HTH_N"/>
</dbReference>
<dbReference type="PANTHER" id="PTHR30346">
    <property type="entry name" value="TRANSCRIPTIONAL DUAL REGULATOR HCAR-RELATED"/>
    <property type="match status" value="1"/>
</dbReference>
<name>A0A060ZHX5_9ACTN</name>
<evidence type="ECO:0000256" key="2">
    <source>
        <dbReference type="ARBA" id="ARBA00023015"/>
    </source>
</evidence>
<sequence>MEIRLLRYVVTLAEELHFGRAAKRHHISQQPFGQYIRRLEHEVGAPLFERTSRRVTPTPAGVRLVAEARVLLDAVDQLAERARSEGAGRDEQTLRLGVLGFGAGQRWDDLRAALNAQVPGLRIEYADLDLSTQYRAVLDRTVDAGIMWHAGSVDGLRSDVVLSSPRAAVVPARSQLADATSLTMDDVADGPWLATPPLSPVMREWLGPAAEPGPNAPVVRQPAAIPTAVATSGYIALHAEAARDFYPRPDVRFVPLEGAAPEIAVITRADDERPTIAALRRAARFARGGTVTLPVTEQGSHRDR</sequence>
<dbReference type="InterPro" id="IPR036390">
    <property type="entry name" value="WH_DNA-bd_sf"/>
</dbReference>
<dbReference type="Proteomes" id="UP000756710">
    <property type="component" value="Unassembled WGS sequence"/>
</dbReference>
<comment type="similarity">
    <text evidence="1">Belongs to the LysR transcriptional regulatory family.</text>
</comment>
<gene>
    <name evidence="7" type="ORF">J2Z30_002330</name>
    <name evidence="6" type="ORF">SIRAN2348</name>
</gene>
<dbReference type="InterPro" id="IPR036388">
    <property type="entry name" value="WH-like_DNA-bd_sf"/>
</dbReference>
<dbReference type="SUPFAM" id="SSF53850">
    <property type="entry name" value="Periplasmic binding protein-like II"/>
    <property type="match status" value="1"/>
</dbReference>
<dbReference type="PRINTS" id="PR00039">
    <property type="entry name" value="HTHLYSR"/>
</dbReference>